<dbReference type="STRING" id="180498.A0A067KPP3"/>
<protein>
    <recommendedName>
        <fullName evidence="2">B-like cyclin</fullName>
    </recommendedName>
</protein>
<organism evidence="4 5">
    <name type="scientific">Jatropha curcas</name>
    <name type="common">Barbados nut</name>
    <dbReference type="NCBI Taxonomy" id="180498"/>
    <lineage>
        <taxon>Eukaryota</taxon>
        <taxon>Viridiplantae</taxon>
        <taxon>Streptophyta</taxon>
        <taxon>Embryophyta</taxon>
        <taxon>Tracheophyta</taxon>
        <taxon>Spermatophyta</taxon>
        <taxon>Magnoliopsida</taxon>
        <taxon>eudicotyledons</taxon>
        <taxon>Gunneridae</taxon>
        <taxon>Pentapetalae</taxon>
        <taxon>rosids</taxon>
        <taxon>fabids</taxon>
        <taxon>Malpighiales</taxon>
        <taxon>Euphorbiaceae</taxon>
        <taxon>Crotonoideae</taxon>
        <taxon>Jatropheae</taxon>
        <taxon>Jatropha</taxon>
    </lineage>
</organism>
<sequence>MWKNNDRSSNLRLLAVEFLIESAHQLKVTPIVKYTALSLFADRFHPSLSRFVGQHDKGNWLLHPLTESNLQLFALVSMWISSKIHDSRPFSVKMLKNLSDKSIREQHFTSRDFLEAVLNYEIGAGNIAFAFLEDLLAQFRAVAKVGEFVNIEACMDIMDLLYEKEKTSILYCSPRSLAASTLACFLIPFLFSGGESLHIASSCSSGKT</sequence>
<proteinExistence type="predicted"/>
<name>A0A067KPP3_JATCU</name>
<gene>
    <name evidence="4" type="ORF">JCGZ_04819</name>
</gene>
<comment type="subunit">
    <text evidence="1">Interacts with the CDC2 protein kinase to form a serine/threonine kinase holoenzyme complex also known as maturation promoting factor (MPF). The cyclin subunit imparts substrate specificity to the complex.</text>
</comment>
<dbReference type="AlphaFoldDB" id="A0A067KPP3"/>
<dbReference type="Pfam" id="PF00134">
    <property type="entry name" value="Cyclin_N"/>
    <property type="match status" value="1"/>
</dbReference>
<dbReference type="OrthoDB" id="1923367at2759"/>
<evidence type="ECO:0000313" key="5">
    <source>
        <dbReference type="Proteomes" id="UP000027138"/>
    </source>
</evidence>
<dbReference type="Gene3D" id="1.10.472.10">
    <property type="entry name" value="Cyclin-like"/>
    <property type="match status" value="1"/>
</dbReference>
<keyword evidence="5" id="KW-1185">Reference proteome</keyword>
<evidence type="ECO:0000259" key="3">
    <source>
        <dbReference type="Pfam" id="PF00134"/>
    </source>
</evidence>
<dbReference type="SUPFAM" id="SSF47954">
    <property type="entry name" value="Cyclin-like"/>
    <property type="match status" value="1"/>
</dbReference>
<evidence type="ECO:0000256" key="2">
    <source>
        <dbReference type="ARBA" id="ARBA00032263"/>
    </source>
</evidence>
<feature type="domain" description="Cyclin N-terminal" evidence="3">
    <location>
        <begin position="6"/>
        <end position="109"/>
    </location>
</feature>
<evidence type="ECO:0000313" key="4">
    <source>
        <dbReference type="EMBL" id="KDP38176.1"/>
    </source>
</evidence>
<dbReference type="InterPro" id="IPR036915">
    <property type="entry name" value="Cyclin-like_sf"/>
</dbReference>
<accession>A0A067KPP3</accession>
<dbReference type="Proteomes" id="UP000027138">
    <property type="component" value="Unassembled WGS sequence"/>
</dbReference>
<evidence type="ECO:0000256" key="1">
    <source>
        <dbReference type="ARBA" id="ARBA00011177"/>
    </source>
</evidence>
<dbReference type="InterPro" id="IPR006671">
    <property type="entry name" value="Cyclin_N"/>
</dbReference>
<dbReference type="EMBL" id="KK914370">
    <property type="protein sequence ID" value="KDP38176.1"/>
    <property type="molecule type" value="Genomic_DNA"/>
</dbReference>
<reference evidence="4 5" key="1">
    <citation type="journal article" date="2014" name="PLoS ONE">
        <title>Global Analysis of Gene Expression Profiles in Physic Nut (Jatropha curcas L.) Seedlings Exposed to Salt Stress.</title>
        <authorList>
            <person name="Zhang L."/>
            <person name="Zhang C."/>
            <person name="Wu P."/>
            <person name="Chen Y."/>
            <person name="Li M."/>
            <person name="Jiang H."/>
            <person name="Wu G."/>
        </authorList>
    </citation>
    <scope>NUCLEOTIDE SEQUENCE [LARGE SCALE GENOMIC DNA]</scope>
    <source>
        <strain evidence="5">cv. GZQX0401</strain>
        <tissue evidence="4">Young leaves</tissue>
    </source>
</reference>